<evidence type="ECO:0000259" key="1">
    <source>
        <dbReference type="Pfam" id="PF09832"/>
    </source>
</evidence>
<sequence length="285" mass="31166">MTVLTQSAAVAMRPVRLILAILALTVAAFPARAVDRDRLQAFLEVTGFGVALDSIALSATDAPQMLGMQASDFGTEWRHAAEDVFDTEGMRETALVILEQTLSDELLTHAAAFYASPLGQRLVEVENDSHMTEDDAAKAERGEALIGEMVERGDQRIDVLRGLTTAVNGDDVAVRAVQEVQMRFLMAASHAGVLENELDEGALRALMRANEADLRVSLSKSALSGAAYTYRDISNDDLVAYLEALKEPQMQRVYELMNAVQYEIMASRFEVLAVRMATLNRGQDL</sequence>
<evidence type="ECO:0000313" key="3">
    <source>
        <dbReference type="Proteomes" id="UP000183974"/>
    </source>
</evidence>
<dbReference type="RefSeq" id="WP_229709467.1">
    <property type="nucleotide sequence ID" value="NZ_BMLR01000001.1"/>
</dbReference>
<dbReference type="EMBL" id="FRBR01000001">
    <property type="protein sequence ID" value="SHK93735.1"/>
    <property type="molecule type" value="Genomic_DNA"/>
</dbReference>
<evidence type="ECO:0000313" key="2">
    <source>
        <dbReference type="EMBL" id="SHK93735.1"/>
    </source>
</evidence>
<gene>
    <name evidence="2" type="ORF">SAMN05444398_10133</name>
</gene>
<proteinExistence type="predicted"/>
<name>A0A1M6WJP4_9RHOB</name>
<keyword evidence="3" id="KW-1185">Reference proteome</keyword>
<dbReference type="InterPro" id="IPR018637">
    <property type="entry name" value="DUF2059"/>
</dbReference>
<organism evidence="2 3">
    <name type="scientific">Roseovarius pacificus</name>
    <dbReference type="NCBI Taxonomy" id="337701"/>
    <lineage>
        <taxon>Bacteria</taxon>
        <taxon>Pseudomonadati</taxon>
        <taxon>Pseudomonadota</taxon>
        <taxon>Alphaproteobacteria</taxon>
        <taxon>Rhodobacterales</taxon>
        <taxon>Roseobacteraceae</taxon>
        <taxon>Roseovarius</taxon>
    </lineage>
</organism>
<feature type="domain" description="DUF2059" evidence="1">
    <location>
        <begin position="90"/>
        <end position="146"/>
    </location>
</feature>
<accession>A0A1M6WJP4</accession>
<dbReference type="AlphaFoldDB" id="A0A1M6WJP4"/>
<protein>
    <recommendedName>
        <fullName evidence="1">DUF2059 domain-containing protein</fullName>
    </recommendedName>
</protein>
<dbReference type="STRING" id="337701.SAMN05444398_10133"/>
<dbReference type="Pfam" id="PF09832">
    <property type="entry name" value="DUF2059"/>
    <property type="match status" value="1"/>
</dbReference>
<dbReference type="Proteomes" id="UP000183974">
    <property type="component" value="Unassembled WGS sequence"/>
</dbReference>
<reference evidence="2 3" key="1">
    <citation type="submission" date="2016-11" db="EMBL/GenBank/DDBJ databases">
        <authorList>
            <person name="Jaros S."/>
            <person name="Januszkiewicz K."/>
            <person name="Wedrychowicz H."/>
        </authorList>
    </citation>
    <scope>NUCLEOTIDE SEQUENCE [LARGE SCALE GENOMIC DNA]</scope>
    <source>
        <strain evidence="2 3">DSM 29589</strain>
    </source>
</reference>